<keyword evidence="3" id="KW-1185">Reference proteome</keyword>
<protein>
    <submittedName>
        <fullName evidence="2">RNA-directed DNA polymerase, eukaryota</fullName>
    </submittedName>
</protein>
<evidence type="ECO:0000313" key="3">
    <source>
        <dbReference type="Proteomes" id="UP001151760"/>
    </source>
</evidence>
<organism evidence="2 3">
    <name type="scientific">Tanacetum coccineum</name>
    <dbReference type="NCBI Taxonomy" id="301880"/>
    <lineage>
        <taxon>Eukaryota</taxon>
        <taxon>Viridiplantae</taxon>
        <taxon>Streptophyta</taxon>
        <taxon>Embryophyta</taxon>
        <taxon>Tracheophyta</taxon>
        <taxon>Spermatophyta</taxon>
        <taxon>Magnoliopsida</taxon>
        <taxon>eudicotyledons</taxon>
        <taxon>Gunneridae</taxon>
        <taxon>Pentapetalae</taxon>
        <taxon>asterids</taxon>
        <taxon>campanulids</taxon>
        <taxon>Asterales</taxon>
        <taxon>Asteraceae</taxon>
        <taxon>Asteroideae</taxon>
        <taxon>Anthemideae</taxon>
        <taxon>Anthemidinae</taxon>
        <taxon>Tanacetum</taxon>
    </lineage>
</organism>
<sequence>MTMGKENIKEPVPRDLPVVQTYVPPTQFLEKLRKILTPSIHTLPNLEPIVQPYMPLGLVCNKAKVVREEEHDYDIPLQDHVMQPLTPQTVHIALPDDYVAPTTNLILNKLLNEFREEFADNTRVSEKIDSNPVNDLKELLNTYDFETFIRKLLHQLSQSSHKIDKAKREMKSHQQFSLQTNGIRVLLYSCSCGRKVLYRRNHKGECGIAESCSDIIAFACVILSLLIEDNLCAYECYVNIMWYDDSCMHRGAYDLEVATPRALVYAGLMTSEDARSWYMISGDAKIPTRLNLSLRGIEIPSIECLICNSGMESVEHIFFDCEVAFNIWLLVCGWTDIDMPSFSSWFDSSHWFDDWRASKSNKDQPRAYINKSLQNHNSLHNHHSIIQETMTLENKMVPALVLDGCHEDMILDGKDAAHSDDPFGLYDLLKNKKGTTNHVPSPSLSHPPGFTPVTSENRVENLTETGAPKVFNAQVMNSSQDIPVDSNKTFSGQNVVKSGGSVLDVMEDIIRVGQVMGYSMEGCVKDLENIIGKQGEDNVIR</sequence>
<reference evidence="2" key="1">
    <citation type="journal article" date="2022" name="Int. J. Mol. Sci.">
        <title>Draft Genome of Tanacetum Coccineum: Genomic Comparison of Closely Related Tanacetum-Family Plants.</title>
        <authorList>
            <person name="Yamashiro T."/>
            <person name="Shiraishi A."/>
            <person name="Nakayama K."/>
            <person name="Satake H."/>
        </authorList>
    </citation>
    <scope>NUCLEOTIDE SEQUENCE</scope>
</reference>
<evidence type="ECO:0000259" key="1">
    <source>
        <dbReference type="Pfam" id="PF13966"/>
    </source>
</evidence>
<reference evidence="2" key="2">
    <citation type="submission" date="2022-01" db="EMBL/GenBank/DDBJ databases">
        <authorList>
            <person name="Yamashiro T."/>
            <person name="Shiraishi A."/>
            <person name="Satake H."/>
            <person name="Nakayama K."/>
        </authorList>
    </citation>
    <scope>NUCLEOTIDE SEQUENCE</scope>
</reference>
<keyword evidence="2" id="KW-0695">RNA-directed DNA polymerase</keyword>
<gene>
    <name evidence="2" type="ORF">Tco_0682286</name>
</gene>
<evidence type="ECO:0000313" key="2">
    <source>
        <dbReference type="EMBL" id="GJS67721.1"/>
    </source>
</evidence>
<dbReference type="EMBL" id="BQNB010009738">
    <property type="protein sequence ID" value="GJS67721.1"/>
    <property type="molecule type" value="Genomic_DNA"/>
</dbReference>
<dbReference type="GO" id="GO:0003964">
    <property type="term" value="F:RNA-directed DNA polymerase activity"/>
    <property type="evidence" value="ECO:0007669"/>
    <property type="project" value="UniProtKB-KW"/>
</dbReference>
<dbReference type="Pfam" id="PF13966">
    <property type="entry name" value="zf-RVT"/>
    <property type="match status" value="1"/>
</dbReference>
<keyword evidence="2" id="KW-0808">Transferase</keyword>
<accession>A0ABQ4XRE3</accession>
<dbReference type="Proteomes" id="UP001151760">
    <property type="component" value="Unassembled WGS sequence"/>
</dbReference>
<name>A0ABQ4XRE3_9ASTR</name>
<feature type="domain" description="Reverse transcriptase zinc-binding" evidence="1">
    <location>
        <begin position="283"/>
        <end position="328"/>
    </location>
</feature>
<keyword evidence="2" id="KW-0548">Nucleotidyltransferase</keyword>
<dbReference type="InterPro" id="IPR026960">
    <property type="entry name" value="RVT-Znf"/>
</dbReference>
<comment type="caution">
    <text evidence="2">The sequence shown here is derived from an EMBL/GenBank/DDBJ whole genome shotgun (WGS) entry which is preliminary data.</text>
</comment>
<proteinExistence type="predicted"/>